<dbReference type="SUPFAM" id="SSF56300">
    <property type="entry name" value="Metallo-dependent phosphatases"/>
    <property type="match status" value="1"/>
</dbReference>
<dbReference type="Proteomes" id="UP001150925">
    <property type="component" value="Unassembled WGS sequence"/>
</dbReference>
<dbReference type="Gene3D" id="3.60.21.10">
    <property type="match status" value="1"/>
</dbReference>
<dbReference type="AlphaFoldDB" id="A0A9W8AMS7"/>
<reference evidence="4" key="1">
    <citation type="submission" date="2022-07" db="EMBL/GenBank/DDBJ databases">
        <title>Phylogenomic reconstructions and comparative analyses of Kickxellomycotina fungi.</title>
        <authorList>
            <person name="Reynolds N.K."/>
            <person name="Stajich J.E."/>
            <person name="Barry K."/>
            <person name="Grigoriev I.V."/>
            <person name="Crous P."/>
            <person name="Smith M.E."/>
        </authorList>
    </citation>
    <scope>NUCLEOTIDE SEQUENCE</scope>
    <source>
        <strain evidence="4">RSA 1196</strain>
    </source>
</reference>
<dbReference type="InterPro" id="IPR050126">
    <property type="entry name" value="Ap4A_hydrolase"/>
</dbReference>
<evidence type="ECO:0000313" key="4">
    <source>
        <dbReference type="EMBL" id="KAJ1948894.1"/>
    </source>
</evidence>
<sequence length="256" mass="28016">MSSFDHRYTKVHRGPNRRYGSCNWLLAGFTLLASLAFLSLLYTQGHPSTRLLHRRGGDDDLESEEATQSQTESSKNDLDESAQSILKAVAPTLLSTLQSNNNDGRLIIIGDVHGCDEELEALLDKVQATGSEQDHVIFVGDLVAKGDHSKLVVEKARSLGASCVRGNHDQRVLLSQYAQAHDLPHEELNDHLPEGLDMKSTHIELAKTLSEDDLAYLTACPAMLKLPEPYNALVAHAGIDPSKSLDDQDPSVVMTV</sequence>
<evidence type="ECO:0000256" key="1">
    <source>
        <dbReference type="SAM" id="MobiDB-lite"/>
    </source>
</evidence>
<dbReference type="GO" id="GO:0000298">
    <property type="term" value="F:endopolyphosphatase activity"/>
    <property type="evidence" value="ECO:0007669"/>
    <property type="project" value="TreeGrafter"/>
</dbReference>
<dbReference type="GO" id="GO:0005737">
    <property type="term" value="C:cytoplasm"/>
    <property type="evidence" value="ECO:0007669"/>
    <property type="project" value="TreeGrafter"/>
</dbReference>
<evidence type="ECO:0000313" key="5">
    <source>
        <dbReference type="Proteomes" id="UP001150925"/>
    </source>
</evidence>
<dbReference type="PANTHER" id="PTHR42850:SF4">
    <property type="entry name" value="ZINC-DEPENDENT ENDOPOLYPHOSPHATASE"/>
    <property type="match status" value="1"/>
</dbReference>
<dbReference type="GO" id="GO:0016791">
    <property type="term" value="F:phosphatase activity"/>
    <property type="evidence" value="ECO:0007669"/>
    <property type="project" value="TreeGrafter"/>
</dbReference>
<feature type="domain" description="Calcineurin-like phosphoesterase" evidence="3">
    <location>
        <begin position="105"/>
        <end position="180"/>
    </location>
</feature>
<organism evidence="4 5">
    <name type="scientific">Dispira parvispora</name>
    <dbReference type="NCBI Taxonomy" id="1520584"/>
    <lineage>
        <taxon>Eukaryota</taxon>
        <taxon>Fungi</taxon>
        <taxon>Fungi incertae sedis</taxon>
        <taxon>Zoopagomycota</taxon>
        <taxon>Kickxellomycotina</taxon>
        <taxon>Dimargaritomycetes</taxon>
        <taxon>Dimargaritales</taxon>
        <taxon>Dimargaritaceae</taxon>
        <taxon>Dispira</taxon>
    </lineage>
</organism>
<dbReference type="EMBL" id="JANBPY010004179">
    <property type="protein sequence ID" value="KAJ1948894.1"/>
    <property type="molecule type" value="Genomic_DNA"/>
</dbReference>
<feature type="transmembrane region" description="Helical" evidence="2">
    <location>
        <begin position="21"/>
        <end position="42"/>
    </location>
</feature>
<keyword evidence="2" id="KW-1133">Transmembrane helix</keyword>
<accession>A0A9W8AMS7</accession>
<dbReference type="InterPro" id="IPR004843">
    <property type="entry name" value="Calcineurin-like_PHP"/>
</dbReference>
<dbReference type="PANTHER" id="PTHR42850">
    <property type="entry name" value="METALLOPHOSPHOESTERASE"/>
    <property type="match status" value="1"/>
</dbReference>
<keyword evidence="2" id="KW-0472">Membrane</keyword>
<feature type="non-terminal residue" evidence="4">
    <location>
        <position position="256"/>
    </location>
</feature>
<gene>
    <name evidence="4" type="ORF">IWQ62_006826</name>
</gene>
<evidence type="ECO:0000256" key="2">
    <source>
        <dbReference type="SAM" id="Phobius"/>
    </source>
</evidence>
<feature type="region of interest" description="Disordered" evidence="1">
    <location>
        <begin position="52"/>
        <end position="80"/>
    </location>
</feature>
<keyword evidence="2" id="KW-0812">Transmembrane</keyword>
<dbReference type="GO" id="GO:0006798">
    <property type="term" value="P:polyphosphate catabolic process"/>
    <property type="evidence" value="ECO:0007669"/>
    <property type="project" value="TreeGrafter"/>
</dbReference>
<dbReference type="InterPro" id="IPR029052">
    <property type="entry name" value="Metallo-depent_PP-like"/>
</dbReference>
<dbReference type="OrthoDB" id="10267127at2759"/>
<keyword evidence="5" id="KW-1185">Reference proteome</keyword>
<protein>
    <recommendedName>
        <fullName evidence="3">Calcineurin-like phosphoesterase domain-containing protein</fullName>
    </recommendedName>
</protein>
<dbReference type="Pfam" id="PF00149">
    <property type="entry name" value="Metallophos"/>
    <property type="match status" value="1"/>
</dbReference>
<comment type="caution">
    <text evidence="4">The sequence shown here is derived from an EMBL/GenBank/DDBJ whole genome shotgun (WGS) entry which is preliminary data.</text>
</comment>
<name>A0A9W8AMS7_9FUNG</name>
<evidence type="ECO:0000259" key="3">
    <source>
        <dbReference type="Pfam" id="PF00149"/>
    </source>
</evidence>
<proteinExistence type="predicted"/>